<dbReference type="EMBL" id="OX451735">
    <property type="protein sequence ID" value="CAI8592820.1"/>
    <property type="molecule type" value="Genomic_DNA"/>
</dbReference>
<evidence type="ECO:0008006" key="5">
    <source>
        <dbReference type="Google" id="ProtNLM"/>
    </source>
</evidence>
<evidence type="ECO:0000313" key="4">
    <source>
        <dbReference type="Proteomes" id="UP001157006"/>
    </source>
</evidence>
<proteinExistence type="predicted"/>
<keyword evidence="2" id="KW-0732">Signal</keyword>
<evidence type="ECO:0000313" key="3">
    <source>
        <dbReference type="EMBL" id="CAI8592820.1"/>
    </source>
</evidence>
<feature type="region of interest" description="Disordered" evidence="1">
    <location>
        <begin position="21"/>
        <end position="54"/>
    </location>
</feature>
<evidence type="ECO:0000256" key="2">
    <source>
        <dbReference type="SAM" id="SignalP"/>
    </source>
</evidence>
<accession>A0AAV0Z2T6</accession>
<reference evidence="3 4" key="1">
    <citation type="submission" date="2023-01" db="EMBL/GenBank/DDBJ databases">
        <authorList>
            <person name="Kreplak J."/>
        </authorList>
    </citation>
    <scope>NUCLEOTIDE SEQUENCE [LARGE SCALE GENOMIC DNA]</scope>
</reference>
<gene>
    <name evidence="3" type="ORF">VFH_I060360</name>
</gene>
<dbReference type="Proteomes" id="UP001157006">
    <property type="component" value="Chromosome 1S"/>
</dbReference>
<organism evidence="3 4">
    <name type="scientific">Vicia faba</name>
    <name type="common">Broad bean</name>
    <name type="synonym">Faba vulgaris</name>
    <dbReference type="NCBI Taxonomy" id="3906"/>
    <lineage>
        <taxon>Eukaryota</taxon>
        <taxon>Viridiplantae</taxon>
        <taxon>Streptophyta</taxon>
        <taxon>Embryophyta</taxon>
        <taxon>Tracheophyta</taxon>
        <taxon>Spermatophyta</taxon>
        <taxon>Magnoliopsida</taxon>
        <taxon>eudicotyledons</taxon>
        <taxon>Gunneridae</taxon>
        <taxon>Pentapetalae</taxon>
        <taxon>rosids</taxon>
        <taxon>fabids</taxon>
        <taxon>Fabales</taxon>
        <taxon>Fabaceae</taxon>
        <taxon>Papilionoideae</taxon>
        <taxon>50 kb inversion clade</taxon>
        <taxon>NPAAA clade</taxon>
        <taxon>Hologalegina</taxon>
        <taxon>IRL clade</taxon>
        <taxon>Fabeae</taxon>
        <taxon>Vicia</taxon>
    </lineage>
</organism>
<feature type="chain" id="PRO_5043314664" description="Secreted protein" evidence="2">
    <location>
        <begin position="21"/>
        <end position="128"/>
    </location>
</feature>
<protein>
    <recommendedName>
        <fullName evidence="5">Secreted protein</fullName>
    </recommendedName>
</protein>
<evidence type="ECO:0000256" key="1">
    <source>
        <dbReference type="SAM" id="MobiDB-lite"/>
    </source>
</evidence>
<feature type="region of interest" description="Disordered" evidence="1">
    <location>
        <begin position="78"/>
        <end position="99"/>
    </location>
</feature>
<keyword evidence="4" id="KW-1185">Reference proteome</keyword>
<name>A0AAV0Z2T6_VICFA</name>
<feature type="signal peptide" evidence="2">
    <location>
        <begin position="1"/>
        <end position="20"/>
    </location>
</feature>
<feature type="compositionally biased region" description="Polar residues" evidence="1">
    <location>
        <begin position="21"/>
        <end position="43"/>
    </location>
</feature>
<dbReference type="AlphaFoldDB" id="A0AAV0Z2T6"/>
<sequence>MLQFFSLFVILIICRQQARSVNSKRNQGLPTTLQTTPKHSPSGTELAPHDNEAAGQVLPRTDQHRRVITNHSSFRCNFRSTPTQPLSTTTHKTIDATSPYQLQPIASPSFPYPAIMPIPPSFEDVWRC</sequence>